<dbReference type="EMBL" id="CP102451">
    <property type="protein sequence ID" value="UUV97990.1"/>
    <property type="molecule type" value="Genomic_DNA"/>
</dbReference>
<evidence type="ECO:0000313" key="2">
    <source>
        <dbReference type="Proteomes" id="UP001058273"/>
    </source>
</evidence>
<organism evidence="1 2">
    <name type="scientific">Vagococcus luciliae</name>
    <dbReference type="NCBI Taxonomy" id="2920380"/>
    <lineage>
        <taxon>Bacteria</taxon>
        <taxon>Bacillati</taxon>
        <taxon>Bacillota</taxon>
        <taxon>Bacilli</taxon>
        <taxon>Lactobacillales</taxon>
        <taxon>Enterococcaceae</taxon>
        <taxon>Vagococcus</taxon>
    </lineage>
</organism>
<dbReference type="RefSeq" id="WP_257701592.1">
    <property type="nucleotide sequence ID" value="NZ_CP102451.1"/>
</dbReference>
<proteinExistence type="predicted"/>
<reference evidence="1" key="2">
    <citation type="submission" date="2022-08" db="EMBL/GenBank/DDBJ databases">
        <authorList>
            <person name="Poehlein A."/>
            <person name="Guzman J."/>
            <person name="Daniel R."/>
            <person name="Vilcinskas A."/>
        </authorList>
    </citation>
    <scope>NUCLEOTIDE SEQUENCE</scope>
    <source>
        <strain evidence="1">G314FT</strain>
    </source>
</reference>
<reference evidence="1" key="1">
    <citation type="submission" date="2022-08" db="EMBL/GenBank/DDBJ databases">
        <title>Genome sequence of Vagococcus luciliae DSM 112651.</title>
        <authorList>
            <person name="Juan G."/>
            <person name="Anja P."/>
            <person name="Rolf D."/>
            <person name="Kampfer P."/>
            <person name="Vilcinskas A."/>
        </authorList>
    </citation>
    <scope>NUCLEOTIDE SEQUENCE</scope>
    <source>
        <strain evidence="1">G314FT</strain>
    </source>
</reference>
<protein>
    <submittedName>
        <fullName evidence="1">Uncharacterized protein</fullName>
    </submittedName>
</protein>
<dbReference type="Proteomes" id="UP001058273">
    <property type="component" value="Chromosome"/>
</dbReference>
<gene>
    <name evidence="1" type="ORF">G314FT_00810</name>
</gene>
<name>A0ABY5NWG7_9ENTE</name>
<sequence length="58" mass="6909">MTKIKMFFGQIKEVENRINVFLEQGYELIDIKQSLDQEPEALHTYGLWTLIYKDTKSN</sequence>
<evidence type="ECO:0000313" key="1">
    <source>
        <dbReference type="EMBL" id="UUV97990.1"/>
    </source>
</evidence>
<keyword evidence="2" id="KW-1185">Reference proteome</keyword>
<accession>A0ABY5NWG7</accession>